<protein>
    <submittedName>
        <fullName evidence="4">CBS domain-containing protein CBSX3-mitochondrial</fullName>
    </submittedName>
</protein>
<proteinExistence type="predicted"/>
<dbReference type="InterPro" id="IPR046342">
    <property type="entry name" value="CBS_dom_sf"/>
</dbReference>
<evidence type="ECO:0000256" key="2">
    <source>
        <dbReference type="PROSITE-ProRule" id="PRU00703"/>
    </source>
</evidence>
<sequence length="161" mass="17842">MRLVPHNFVVVKGAGEKGCEYVEFNTDEHGMIKQNVRINQSNLIEWYCSEEHDSPPCLGGSTSHEAPIFACKESTSAARIEENSLENTTISDVLNVKGKGAHGFCLWCATDDSVYEAVKSMTLHNVGALVVVKLWEKKSIAGIITERDYLRKIIVQGRSSK</sequence>
<keyword evidence="5" id="KW-1185">Reference proteome</keyword>
<evidence type="ECO:0000256" key="1">
    <source>
        <dbReference type="ARBA" id="ARBA00023122"/>
    </source>
</evidence>
<dbReference type="OrthoDB" id="418595at2759"/>
<dbReference type="InterPro" id="IPR014710">
    <property type="entry name" value="RmlC-like_jellyroll"/>
</dbReference>
<dbReference type="InterPro" id="IPR000644">
    <property type="entry name" value="CBS_dom"/>
</dbReference>
<evidence type="ECO:0000313" key="5">
    <source>
        <dbReference type="Proteomes" id="UP001153555"/>
    </source>
</evidence>
<dbReference type="Gene3D" id="3.10.580.10">
    <property type="entry name" value="CBS-domain"/>
    <property type="match status" value="1"/>
</dbReference>
<gene>
    <name evidence="4" type="ORF">SHERM_29446</name>
</gene>
<dbReference type="AlphaFoldDB" id="A0A9N7RK97"/>
<feature type="domain" description="CBS" evidence="3">
    <location>
        <begin position="101"/>
        <end position="160"/>
    </location>
</feature>
<dbReference type="PROSITE" id="PS51371">
    <property type="entry name" value="CBS"/>
    <property type="match status" value="1"/>
</dbReference>
<dbReference type="InterPro" id="IPR051257">
    <property type="entry name" value="Diverse_CBS-Domain"/>
</dbReference>
<dbReference type="Pfam" id="PF00571">
    <property type="entry name" value="CBS"/>
    <property type="match status" value="1"/>
</dbReference>
<comment type="caution">
    <text evidence="4">The sequence shown here is derived from an EMBL/GenBank/DDBJ whole genome shotgun (WGS) entry which is preliminary data.</text>
</comment>
<dbReference type="Proteomes" id="UP001153555">
    <property type="component" value="Unassembled WGS sequence"/>
</dbReference>
<dbReference type="EMBL" id="CACSLK010027843">
    <property type="protein sequence ID" value="CAA0834206.1"/>
    <property type="molecule type" value="Genomic_DNA"/>
</dbReference>
<accession>A0A9N7RK97</accession>
<reference evidence="4" key="1">
    <citation type="submission" date="2019-12" db="EMBL/GenBank/DDBJ databases">
        <authorList>
            <person name="Scholes J."/>
        </authorList>
    </citation>
    <scope>NUCLEOTIDE SEQUENCE</scope>
</reference>
<dbReference type="SUPFAM" id="SSF54631">
    <property type="entry name" value="CBS-domain pair"/>
    <property type="match status" value="1"/>
</dbReference>
<evidence type="ECO:0000313" key="4">
    <source>
        <dbReference type="EMBL" id="CAA0834206.1"/>
    </source>
</evidence>
<dbReference type="Gene3D" id="2.60.120.10">
    <property type="entry name" value="Jelly Rolls"/>
    <property type="match status" value="1"/>
</dbReference>
<dbReference type="PANTHER" id="PTHR43080:SF2">
    <property type="entry name" value="CBS DOMAIN-CONTAINING PROTEIN"/>
    <property type="match status" value="1"/>
</dbReference>
<organism evidence="4 5">
    <name type="scientific">Striga hermonthica</name>
    <name type="common">Purple witchweed</name>
    <name type="synonym">Buchnera hermonthica</name>
    <dbReference type="NCBI Taxonomy" id="68872"/>
    <lineage>
        <taxon>Eukaryota</taxon>
        <taxon>Viridiplantae</taxon>
        <taxon>Streptophyta</taxon>
        <taxon>Embryophyta</taxon>
        <taxon>Tracheophyta</taxon>
        <taxon>Spermatophyta</taxon>
        <taxon>Magnoliopsida</taxon>
        <taxon>eudicotyledons</taxon>
        <taxon>Gunneridae</taxon>
        <taxon>Pentapetalae</taxon>
        <taxon>asterids</taxon>
        <taxon>lamiids</taxon>
        <taxon>Lamiales</taxon>
        <taxon>Orobanchaceae</taxon>
        <taxon>Buchnereae</taxon>
        <taxon>Striga</taxon>
    </lineage>
</organism>
<keyword evidence="1 2" id="KW-0129">CBS domain</keyword>
<name>A0A9N7RK97_STRHE</name>
<evidence type="ECO:0000259" key="3">
    <source>
        <dbReference type="PROSITE" id="PS51371"/>
    </source>
</evidence>
<dbReference type="PANTHER" id="PTHR43080">
    <property type="entry name" value="CBS DOMAIN-CONTAINING PROTEIN CBSX3, MITOCHONDRIAL"/>
    <property type="match status" value="1"/>
</dbReference>